<name>A0ABS7D8W6_9BACL</name>
<evidence type="ECO:0000259" key="1">
    <source>
        <dbReference type="Pfam" id="PF09664"/>
    </source>
</evidence>
<dbReference type="EMBL" id="JAHZIJ010000012">
    <property type="protein sequence ID" value="MBW7476291.1"/>
    <property type="molecule type" value="Genomic_DNA"/>
</dbReference>
<dbReference type="Pfam" id="PF09664">
    <property type="entry name" value="DUF2399"/>
    <property type="match status" value="1"/>
</dbReference>
<evidence type="ECO:0000313" key="3">
    <source>
        <dbReference type="Proteomes" id="UP000812277"/>
    </source>
</evidence>
<reference evidence="2 3" key="1">
    <citation type="submission" date="2021-07" db="EMBL/GenBank/DDBJ databases">
        <title>Paenibacillus radiodurans sp. nov., isolated from the southeastern edge of Tengger Desert.</title>
        <authorList>
            <person name="Zhang G."/>
        </authorList>
    </citation>
    <scope>NUCLEOTIDE SEQUENCE [LARGE SCALE GENOMIC DNA]</scope>
    <source>
        <strain evidence="2 3">DT7-4</strain>
    </source>
</reference>
<organism evidence="2 3">
    <name type="scientific">Paenibacillus oenotherae</name>
    <dbReference type="NCBI Taxonomy" id="1435645"/>
    <lineage>
        <taxon>Bacteria</taxon>
        <taxon>Bacillati</taxon>
        <taxon>Bacillota</taxon>
        <taxon>Bacilli</taxon>
        <taxon>Bacillales</taxon>
        <taxon>Paenibacillaceae</taxon>
        <taxon>Paenibacillus</taxon>
    </lineage>
</organism>
<evidence type="ECO:0000313" key="2">
    <source>
        <dbReference type="EMBL" id="MBW7476291.1"/>
    </source>
</evidence>
<dbReference type="InterPro" id="IPR036078">
    <property type="entry name" value="Spo11/TopoVI_A_sf"/>
</dbReference>
<dbReference type="RefSeq" id="WP_219873536.1">
    <property type="nucleotide sequence ID" value="NZ_JAHZIJ010000012.1"/>
</dbReference>
<comment type="caution">
    <text evidence="2">The sequence shown here is derived from an EMBL/GenBank/DDBJ whole genome shotgun (WGS) entry which is preliminary data.</text>
</comment>
<dbReference type="Gene3D" id="3.40.1360.10">
    <property type="match status" value="1"/>
</dbReference>
<dbReference type="CDD" id="cd00188">
    <property type="entry name" value="TOPRIM"/>
    <property type="match status" value="1"/>
</dbReference>
<sequence>MQDSIFHNNYRFLLRKDEYFSVSYESNSQIYCDVLKESKRTLRKIGSLRITKEHEITQEKIWIEVIKALSKKKNPLFTKEILVTIFTNKSKAGNIDSPNLIIKGIKTGLLAEWIRYGKDGRVIKNIEYTIGPMGYRLIENYRLQETEQLENWKNEWFTALTKYMGADLNYAATILFELAVRQQQIIMDTHLSSYKLNKHMLYFQFIIHLLELQTQGKEEFDWKEIGAVGYQEIGGSKMYDSEKEWLLERLQEDTNVSLDQLGFISLGQIVSVYYSGSISLDETNRDSNTISALTDYEINNANIIHTSSNFIIITENRSPLVKMAIKGWTKSRNVLVICCDGQLRSAHKSLLQKIKNKDIPIYIWVDYDKSGLDIAKSLQNILGNPPDLKFVLSKSLTEPEKGGTINDLKDQIFQGRMIEQEQMLGSTIQWDSVFHN</sequence>
<dbReference type="Proteomes" id="UP000812277">
    <property type="component" value="Unassembled WGS sequence"/>
</dbReference>
<protein>
    <submittedName>
        <fullName evidence="2">DUF2399 domain-containing protein</fullName>
    </submittedName>
</protein>
<proteinExistence type="predicted"/>
<dbReference type="SUPFAM" id="SSF56726">
    <property type="entry name" value="DNA topoisomerase IV, alpha subunit"/>
    <property type="match status" value="1"/>
</dbReference>
<gene>
    <name evidence="2" type="ORF">K0T92_16280</name>
</gene>
<accession>A0ABS7D8W6</accession>
<feature type="domain" description="DUF2399" evidence="1">
    <location>
        <begin position="293"/>
        <end position="383"/>
    </location>
</feature>
<dbReference type="InterPro" id="IPR024465">
    <property type="entry name" value="DUF2399"/>
</dbReference>
<keyword evidence="3" id="KW-1185">Reference proteome</keyword>